<dbReference type="SUPFAM" id="SSF48403">
    <property type="entry name" value="Ankyrin repeat"/>
    <property type="match status" value="1"/>
</dbReference>
<evidence type="ECO:0000256" key="5">
    <source>
        <dbReference type="ARBA" id="ARBA00023028"/>
    </source>
</evidence>
<evidence type="ECO:0000256" key="4">
    <source>
        <dbReference type="ARBA" id="ARBA00022737"/>
    </source>
</evidence>
<dbReference type="PANTHER" id="PTHR24123:SF33">
    <property type="entry name" value="PROTEIN HOS4"/>
    <property type="match status" value="1"/>
</dbReference>
<dbReference type="GO" id="GO:0044231">
    <property type="term" value="C:host cell presynaptic membrane"/>
    <property type="evidence" value="ECO:0007669"/>
    <property type="project" value="UniProtKB-KW"/>
</dbReference>
<reference evidence="10" key="1">
    <citation type="submission" date="2020-11" db="EMBL/GenBank/DDBJ databases">
        <authorList>
            <person name="Tran Van P."/>
        </authorList>
    </citation>
    <scope>NUCLEOTIDE SEQUENCE</scope>
</reference>
<evidence type="ECO:0000256" key="8">
    <source>
        <dbReference type="PROSITE-ProRule" id="PRU00023"/>
    </source>
</evidence>
<dbReference type="PANTHER" id="PTHR24123">
    <property type="entry name" value="ANKYRIN REPEAT-CONTAINING"/>
    <property type="match status" value="1"/>
</dbReference>
<dbReference type="GO" id="GO:0044218">
    <property type="term" value="C:other organism cell membrane"/>
    <property type="evidence" value="ECO:0007669"/>
    <property type="project" value="UniProtKB-KW"/>
</dbReference>
<proteinExistence type="predicted"/>
<evidence type="ECO:0000256" key="6">
    <source>
        <dbReference type="ARBA" id="ARBA00023043"/>
    </source>
</evidence>
<keyword evidence="5" id="KW-0800">Toxin</keyword>
<evidence type="ECO:0000313" key="10">
    <source>
        <dbReference type="EMBL" id="CAD7632073.1"/>
    </source>
</evidence>
<dbReference type="Pfam" id="PF12796">
    <property type="entry name" value="Ank_2"/>
    <property type="match status" value="1"/>
</dbReference>
<feature type="compositionally biased region" description="Polar residues" evidence="9">
    <location>
        <begin position="228"/>
        <end position="238"/>
    </location>
</feature>
<evidence type="ECO:0000256" key="9">
    <source>
        <dbReference type="SAM" id="MobiDB-lite"/>
    </source>
</evidence>
<keyword evidence="5" id="KW-0638">Presynaptic neurotoxin</keyword>
<feature type="region of interest" description="Disordered" evidence="9">
    <location>
        <begin position="199"/>
        <end position="263"/>
    </location>
</feature>
<dbReference type="InterPro" id="IPR036770">
    <property type="entry name" value="Ankyrin_rpt-contain_sf"/>
</dbReference>
<dbReference type="OrthoDB" id="539213at2759"/>
<feature type="compositionally biased region" description="Low complexity" evidence="9">
    <location>
        <begin position="18"/>
        <end position="28"/>
    </location>
</feature>
<keyword evidence="7" id="KW-1053">Target membrane</keyword>
<keyword evidence="11" id="KW-1185">Reference proteome</keyword>
<accession>A0A7R9L1D3</accession>
<dbReference type="PROSITE" id="PS50297">
    <property type="entry name" value="ANK_REP_REGION"/>
    <property type="match status" value="2"/>
</dbReference>
<organism evidence="10">
    <name type="scientific">Medioppia subpectinata</name>
    <dbReference type="NCBI Taxonomy" id="1979941"/>
    <lineage>
        <taxon>Eukaryota</taxon>
        <taxon>Metazoa</taxon>
        <taxon>Ecdysozoa</taxon>
        <taxon>Arthropoda</taxon>
        <taxon>Chelicerata</taxon>
        <taxon>Arachnida</taxon>
        <taxon>Acari</taxon>
        <taxon>Acariformes</taxon>
        <taxon>Sarcoptiformes</taxon>
        <taxon>Oribatida</taxon>
        <taxon>Brachypylina</taxon>
        <taxon>Oppioidea</taxon>
        <taxon>Oppiidae</taxon>
        <taxon>Medioppia</taxon>
    </lineage>
</organism>
<dbReference type="InterPro" id="IPR002110">
    <property type="entry name" value="Ankyrin_rpt"/>
</dbReference>
<gene>
    <name evidence="10" type="ORF">OSB1V03_LOCUS12478</name>
</gene>
<dbReference type="AlphaFoldDB" id="A0A7R9L1D3"/>
<evidence type="ECO:0000256" key="2">
    <source>
        <dbReference type="ARBA" id="ARBA00022483"/>
    </source>
</evidence>
<keyword evidence="3" id="KW-1052">Target cell membrane</keyword>
<evidence type="ECO:0000313" key="11">
    <source>
        <dbReference type="Proteomes" id="UP000759131"/>
    </source>
</evidence>
<dbReference type="InterPro" id="IPR051165">
    <property type="entry name" value="Multifunctional_ANK_Repeat"/>
</dbReference>
<protein>
    <submittedName>
        <fullName evidence="10">Uncharacterized protein</fullName>
    </submittedName>
</protein>
<dbReference type="Proteomes" id="UP000759131">
    <property type="component" value="Unassembled WGS sequence"/>
</dbReference>
<dbReference type="SMART" id="SM00248">
    <property type="entry name" value="ANK"/>
    <property type="match status" value="4"/>
</dbReference>
<dbReference type="PROSITE" id="PS50088">
    <property type="entry name" value="ANK_REPEAT"/>
    <property type="match status" value="3"/>
</dbReference>
<name>A0A7R9L1D3_9ACAR</name>
<feature type="repeat" description="ANK" evidence="8">
    <location>
        <begin position="282"/>
        <end position="314"/>
    </location>
</feature>
<keyword evidence="7" id="KW-0472">Membrane</keyword>
<dbReference type="EMBL" id="CAJPIZ010010380">
    <property type="protein sequence ID" value="CAG2112503.1"/>
    <property type="molecule type" value="Genomic_DNA"/>
</dbReference>
<feature type="region of interest" description="Disordered" evidence="9">
    <location>
        <begin position="15"/>
        <end position="60"/>
    </location>
</feature>
<feature type="compositionally biased region" description="Low complexity" evidence="9">
    <location>
        <begin position="42"/>
        <end position="55"/>
    </location>
</feature>
<sequence>MVEKYKAKLTHNNTNHISTRTTSSSLLSAPVSTNTRRRGRPAAANPTHANNTSNTITTAGATIGPKPISSHMNGKLVNGGGGGPGVEAVPDRRTTLLSSRRGVNKASLKLHINSNHKNINNNNNNNNNHKMNAKNINNNNNVVKHAVKTSERRLVIRKSHKKRLRYCFTTEKSKNTFWKDLEEGRIDVFKEDLYSRVKSRASSRGNSGENSPKQPTPTDAGSPHTGDSVANCNDNTNHTNDENCYAENGTGSAGGATDPMVAADNDDSDKYTLNADLRVKLCKTEALMAAITAGDRELARILLANGSDANATEGQRNGSTPLMVCCERNNIDMTAFLLSVGALKDVHNRNGDTALIIASRLGHDEIVKLLLNYGSNFAQTNRKGTNALRCARLSGHESTQRTLIDHISRLALSLEDQVMDTLCNTARIVNALFPIQCYSMNECQEFKLSFEFDLDRRVQHNEPGVGYILFVANTSISQNGIKCQFSGPDVIQEVHLNKTVQKPLTEGAQYVFSFLPLVRGTNELVIKTTHSRPVGEVAEDVDARHERHREANSHIKLMVCAYEIQLIANNTHNDGAGSDGCNHNKTNCESN</sequence>
<keyword evidence="5" id="KW-0528">Neurotoxin</keyword>
<evidence type="ECO:0000256" key="3">
    <source>
        <dbReference type="ARBA" id="ARBA00022537"/>
    </source>
</evidence>
<evidence type="ECO:0000256" key="1">
    <source>
        <dbReference type="ARBA" id="ARBA00004175"/>
    </source>
</evidence>
<dbReference type="Gene3D" id="1.25.40.20">
    <property type="entry name" value="Ankyrin repeat-containing domain"/>
    <property type="match status" value="1"/>
</dbReference>
<keyword evidence="6 8" id="KW-0040">ANK repeat</keyword>
<dbReference type="EMBL" id="OC864955">
    <property type="protein sequence ID" value="CAD7632073.1"/>
    <property type="molecule type" value="Genomic_DNA"/>
</dbReference>
<feature type="repeat" description="ANK" evidence="8">
    <location>
        <begin position="350"/>
        <end position="382"/>
    </location>
</feature>
<feature type="repeat" description="ANK" evidence="8">
    <location>
        <begin position="317"/>
        <end position="349"/>
    </location>
</feature>
<feature type="compositionally biased region" description="Polar residues" evidence="9">
    <location>
        <begin position="200"/>
        <end position="219"/>
    </location>
</feature>
<dbReference type="GO" id="GO:0006887">
    <property type="term" value="P:exocytosis"/>
    <property type="evidence" value="ECO:0007669"/>
    <property type="project" value="UniProtKB-KW"/>
</dbReference>
<keyword evidence="4" id="KW-0677">Repeat</keyword>
<keyword evidence="2" id="KW-0268">Exocytosis</keyword>
<comment type="subcellular location">
    <subcellularLocation>
        <location evidence="1">Target cell membrane</location>
    </subcellularLocation>
</comment>
<evidence type="ECO:0000256" key="7">
    <source>
        <dbReference type="ARBA" id="ARBA00023298"/>
    </source>
</evidence>